<proteinExistence type="predicted"/>
<dbReference type="InterPro" id="IPR013078">
    <property type="entry name" value="His_Pase_superF_clade-1"/>
</dbReference>
<organism evidence="1 2">
    <name type="scientific">Herpetosiphon gulosus</name>
    <dbReference type="NCBI Taxonomy" id="1973496"/>
    <lineage>
        <taxon>Bacteria</taxon>
        <taxon>Bacillati</taxon>
        <taxon>Chloroflexota</taxon>
        <taxon>Chloroflexia</taxon>
        <taxon>Herpetosiphonales</taxon>
        <taxon>Herpetosiphonaceae</taxon>
        <taxon>Herpetosiphon</taxon>
    </lineage>
</organism>
<sequence>MAKLYLIRHGQAVVNVEPIIGGIKGDRGLTALGVQQAESLRDRLMATREIVPDLFICSTMPRAMQTAEIIAPAFAKPLLYDEGFCEFNVGEADGLSWKEYNARYGKFDFDLRKPLSPGGETWQTFCQRTHFNFERVLNANPEATIVIVCHGWVIESSLSYFWPHTRSEQPNVDLEVTNTSLTHWYQHQRGGQVRWFLGGYNDAVHLHAAVRWQLEGDLEGEDHPAAPLGEL</sequence>
<dbReference type="CDD" id="cd07067">
    <property type="entry name" value="HP_PGM_like"/>
    <property type="match status" value="1"/>
</dbReference>
<accession>A0ABP9WZQ2</accession>
<gene>
    <name evidence="1" type="primary">gpmA</name>
    <name evidence="1" type="ORF">Hgul01_01455</name>
</gene>
<dbReference type="SUPFAM" id="SSF53254">
    <property type="entry name" value="Phosphoglycerate mutase-like"/>
    <property type="match status" value="1"/>
</dbReference>
<dbReference type="PANTHER" id="PTHR48100:SF59">
    <property type="entry name" value="ADENOSYLCOBALAMIN_ALPHA-RIBAZOLE PHOSPHATASE"/>
    <property type="match status" value="1"/>
</dbReference>
<protein>
    <submittedName>
        <fullName evidence="1">2,3-bisphosphoglycerate-dependent phosphoglycerate mutase</fullName>
    </submittedName>
</protein>
<name>A0ABP9WZQ2_9CHLR</name>
<dbReference type="InterPro" id="IPR029033">
    <property type="entry name" value="His_PPase_superfam"/>
</dbReference>
<evidence type="ECO:0000313" key="1">
    <source>
        <dbReference type="EMBL" id="GAA5527665.1"/>
    </source>
</evidence>
<comment type="caution">
    <text evidence="1">The sequence shown here is derived from an EMBL/GenBank/DDBJ whole genome shotgun (WGS) entry which is preliminary data.</text>
</comment>
<dbReference type="Pfam" id="PF00300">
    <property type="entry name" value="His_Phos_1"/>
    <property type="match status" value="1"/>
</dbReference>
<dbReference type="InterPro" id="IPR050275">
    <property type="entry name" value="PGM_Phosphatase"/>
</dbReference>
<keyword evidence="2" id="KW-1185">Reference proteome</keyword>
<dbReference type="InterPro" id="IPR001345">
    <property type="entry name" value="PG/BPGM_mutase_AS"/>
</dbReference>
<dbReference type="Proteomes" id="UP001428290">
    <property type="component" value="Unassembled WGS sequence"/>
</dbReference>
<dbReference type="Gene3D" id="3.40.50.1240">
    <property type="entry name" value="Phosphoglycerate mutase-like"/>
    <property type="match status" value="1"/>
</dbReference>
<dbReference type="PROSITE" id="PS00175">
    <property type="entry name" value="PG_MUTASE"/>
    <property type="match status" value="1"/>
</dbReference>
<evidence type="ECO:0000313" key="2">
    <source>
        <dbReference type="Proteomes" id="UP001428290"/>
    </source>
</evidence>
<dbReference type="RefSeq" id="WP_345721286.1">
    <property type="nucleotide sequence ID" value="NZ_BAABRU010000004.1"/>
</dbReference>
<reference evidence="1 2" key="1">
    <citation type="submission" date="2024-02" db="EMBL/GenBank/DDBJ databases">
        <title>Herpetosiphon gulosus NBRC 112829.</title>
        <authorList>
            <person name="Ichikawa N."/>
            <person name="Katano-Makiyama Y."/>
            <person name="Hidaka K."/>
        </authorList>
    </citation>
    <scope>NUCLEOTIDE SEQUENCE [LARGE SCALE GENOMIC DNA]</scope>
    <source>
        <strain evidence="1 2">NBRC 112829</strain>
    </source>
</reference>
<dbReference type="SMART" id="SM00855">
    <property type="entry name" value="PGAM"/>
    <property type="match status" value="1"/>
</dbReference>
<dbReference type="EMBL" id="BAABRU010000004">
    <property type="protein sequence ID" value="GAA5527665.1"/>
    <property type="molecule type" value="Genomic_DNA"/>
</dbReference>
<dbReference type="PANTHER" id="PTHR48100">
    <property type="entry name" value="BROAD-SPECIFICITY PHOSPHATASE YOR283W-RELATED"/>
    <property type="match status" value="1"/>
</dbReference>